<dbReference type="OrthoDB" id="1888745at2"/>
<organism evidence="1 2">
    <name type="scientific">Clostridium vincentii</name>
    <dbReference type="NCBI Taxonomy" id="52704"/>
    <lineage>
        <taxon>Bacteria</taxon>
        <taxon>Bacillati</taxon>
        <taxon>Bacillota</taxon>
        <taxon>Clostridia</taxon>
        <taxon>Eubacteriales</taxon>
        <taxon>Clostridiaceae</taxon>
        <taxon>Clostridium</taxon>
    </lineage>
</organism>
<evidence type="ECO:0000313" key="2">
    <source>
        <dbReference type="Proteomes" id="UP000239471"/>
    </source>
</evidence>
<keyword evidence="2" id="KW-1185">Reference proteome</keyword>
<dbReference type="RefSeq" id="WP_106061008.1">
    <property type="nucleotide sequence ID" value="NZ_PVXQ01000049.1"/>
</dbReference>
<accession>A0A2T0B8A7</accession>
<comment type="caution">
    <text evidence="1">The sequence shown here is derived from an EMBL/GenBank/DDBJ whole genome shotgun (WGS) entry which is preliminary data.</text>
</comment>
<name>A0A2T0B8A7_9CLOT</name>
<evidence type="ECO:0000313" key="1">
    <source>
        <dbReference type="EMBL" id="PRR80047.1"/>
    </source>
</evidence>
<proteinExistence type="predicted"/>
<protein>
    <submittedName>
        <fullName evidence="1">Uncharacterized protein</fullName>
    </submittedName>
</protein>
<sequence>MRNLISIRLKGKDTYCKFSRVGRIIDGFKTKCTSQELIKEVGAQIKYIDIPANINDEAYKYNIIRASKRYSTKNSILCPCGIRIYDYQFLSDFQKRMFAFSVVESMRIVLLKSGKSLKKAEILVDDGCKNENKFIIEELAKEARNIVILTKDITKSEKLREFIIYNYGATLEILYREDDIGEVDFIISSEQKEYNCQRVWYLNNLYSPNKQGLFINETAFKIPWDSKIKLISPELLGGIIKDVKKIEIKDLIRKNNIILEEISFNSKDIVI</sequence>
<dbReference type="EMBL" id="PVXQ01000049">
    <property type="protein sequence ID" value="PRR80047.1"/>
    <property type="molecule type" value="Genomic_DNA"/>
</dbReference>
<dbReference type="AlphaFoldDB" id="A0A2T0B8A7"/>
<dbReference type="Proteomes" id="UP000239471">
    <property type="component" value="Unassembled WGS sequence"/>
</dbReference>
<gene>
    <name evidence="1" type="ORF">CLVI_31270</name>
</gene>
<reference evidence="1 2" key="1">
    <citation type="submission" date="2018-03" db="EMBL/GenBank/DDBJ databases">
        <title>Genome sequence of Clostridium vincentii DSM 10228.</title>
        <authorList>
            <person name="Poehlein A."/>
            <person name="Daniel R."/>
        </authorList>
    </citation>
    <scope>NUCLEOTIDE SEQUENCE [LARGE SCALE GENOMIC DNA]</scope>
    <source>
        <strain evidence="1 2">DSM 10228</strain>
    </source>
</reference>